<evidence type="ECO:0000313" key="2">
    <source>
        <dbReference type="Proteomes" id="UP001165586"/>
    </source>
</evidence>
<comment type="caution">
    <text evidence="1">The sequence shown here is derived from an EMBL/GenBank/DDBJ whole genome shotgun (WGS) entry which is preliminary data.</text>
</comment>
<organism evidence="1 2">
    <name type="scientific">Herbiconiux daphne</name>
    <dbReference type="NCBI Taxonomy" id="2970914"/>
    <lineage>
        <taxon>Bacteria</taxon>
        <taxon>Bacillati</taxon>
        <taxon>Actinomycetota</taxon>
        <taxon>Actinomycetes</taxon>
        <taxon>Micrococcales</taxon>
        <taxon>Microbacteriaceae</taxon>
        <taxon>Herbiconiux</taxon>
    </lineage>
</organism>
<keyword evidence="2" id="KW-1185">Reference proteome</keyword>
<feature type="non-terminal residue" evidence="1">
    <location>
        <position position="93"/>
    </location>
</feature>
<reference evidence="1" key="1">
    <citation type="submission" date="2022-08" db="EMBL/GenBank/DDBJ databases">
        <authorList>
            <person name="Deng Y."/>
            <person name="Han X.-F."/>
            <person name="Zhang Y.-Q."/>
        </authorList>
    </citation>
    <scope>NUCLEOTIDE SEQUENCE</scope>
    <source>
        <strain evidence="1">CPCC 203386</strain>
    </source>
</reference>
<dbReference type="EMBL" id="JANLCJ010000568">
    <property type="protein sequence ID" value="MCS5737284.1"/>
    <property type="molecule type" value="Genomic_DNA"/>
</dbReference>
<dbReference type="Proteomes" id="UP001165586">
    <property type="component" value="Unassembled WGS sequence"/>
</dbReference>
<gene>
    <name evidence="1" type="ORF">N1032_26495</name>
</gene>
<dbReference type="RefSeq" id="WP_259543638.1">
    <property type="nucleotide sequence ID" value="NZ_JANLCJ010000568.1"/>
</dbReference>
<accession>A0ABT2HBF3</accession>
<proteinExistence type="predicted"/>
<name>A0ABT2HBF3_9MICO</name>
<sequence>MYNNYTFNFADEVLQEKTENVLDDLFKIFPDKPVISHAISYAQAVALTKGAYSDTIKEFIDVYHRKPEMHKNAKLFKHENAIMKRIANAVTGR</sequence>
<evidence type="ECO:0000313" key="1">
    <source>
        <dbReference type="EMBL" id="MCS5737284.1"/>
    </source>
</evidence>
<protein>
    <submittedName>
        <fullName evidence="1">Uncharacterized protein</fullName>
    </submittedName>
</protein>